<dbReference type="Proteomes" id="UP000002586">
    <property type="component" value="Chromosome"/>
</dbReference>
<protein>
    <submittedName>
        <fullName evidence="9">Peptidase M3A and M3B, thimet/oligopeptidase F</fullName>
    </submittedName>
</protein>
<dbReference type="Gene3D" id="1.20.140.70">
    <property type="entry name" value="Oligopeptidase f, N-terminal domain"/>
    <property type="match status" value="1"/>
</dbReference>
<sequence>MNKPEMAQQWRLDNLYENLDDPQIEADLLDLEQRYAAFFRQFRGQLSSDLGAAVRANEALSERSGKLYLYLHLRMYADLNDEAVKKRLFEVKTRLDRTFGEHASFFTIEIAQMAEERFQARLQEPDCAFFRPWLEQVRRNLPYMLSEEVEGALTKRSAFGAESWAEFYDEVEADLRFDYQGRAQTLTEMLHTLNTSQDGEQRAEVQRLVNQGLQGAFSKFSAQTLNMVVGAKRIEDRERGYSHPMQARNLSNKVPDAVVEALHQAVTTQAAPLAQRYYRLKATLLGQKTLRWSDRNAPLPFTANVEIPYHEGLDLVLQAYHSFSPTLAQMVEAFQQQGRFDVAPRPGKQSGAFNYSVVLPGGEPVSYILLNHQGSMRDVMTLAHEVGHGVHGMLAGHAQGALMASAPMAYAETASIFGEMTTFNFLRERLQQAGDHIGLLALLTGKIEDILNSVVRQIGFSNFERRVHGADSRLSAHELDAIWMETTQALYGAEGEVFTYADSNALWSYISHFHRPFYVYAYAFGELLTQSLYASRAGVGAVFEASYLDLLRAGGTKDVVELLKPFALDPTDMDFWQHGIDISLGALIAEAEVVAKQAGVL</sequence>
<organism evidence="9 10">
    <name type="scientific">Magnetococcus marinus (strain ATCC BAA-1437 / JCM 17883 / MC-1)</name>
    <dbReference type="NCBI Taxonomy" id="156889"/>
    <lineage>
        <taxon>Bacteria</taxon>
        <taxon>Pseudomonadati</taxon>
        <taxon>Pseudomonadota</taxon>
        <taxon>Magnetococcia</taxon>
        <taxon>Magnetococcales</taxon>
        <taxon>Magnetococcaceae</taxon>
        <taxon>Magnetococcus</taxon>
    </lineage>
</organism>
<evidence type="ECO:0000256" key="5">
    <source>
        <dbReference type="ARBA" id="ARBA00023049"/>
    </source>
</evidence>
<evidence type="ECO:0000259" key="7">
    <source>
        <dbReference type="Pfam" id="PF01432"/>
    </source>
</evidence>
<dbReference type="InterPro" id="IPR042088">
    <property type="entry name" value="OligoPept_F_C"/>
</dbReference>
<keyword evidence="5 6" id="KW-0482">Metalloprotease</keyword>
<dbReference type="InterPro" id="IPR013647">
    <property type="entry name" value="OligopepF_N_dom"/>
</dbReference>
<feature type="domain" description="Peptidase M3A/M3B catalytic" evidence="7">
    <location>
        <begin position="194"/>
        <end position="580"/>
    </location>
</feature>
<evidence type="ECO:0000256" key="3">
    <source>
        <dbReference type="ARBA" id="ARBA00022801"/>
    </source>
</evidence>
<dbReference type="InterPro" id="IPR001567">
    <property type="entry name" value="Pept_M3A_M3B_dom"/>
</dbReference>
<dbReference type="EMBL" id="CP000471">
    <property type="protein sequence ID" value="ABK44670.1"/>
    <property type="molecule type" value="Genomic_DNA"/>
</dbReference>
<accession>A0L9M7</accession>
<reference evidence="10" key="1">
    <citation type="journal article" date="2009" name="Appl. Environ. Microbiol.">
        <title>Complete genome sequence of the chemolithoautotrophic marine magnetotactic coccus strain MC-1.</title>
        <authorList>
            <person name="Schubbe S."/>
            <person name="Williams T.J."/>
            <person name="Xie G."/>
            <person name="Kiss H.E."/>
            <person name="Brettin T.S."/>
            <person name="Martinez D."/>
            <person name="Ross C.A."/>
            <person name="Schuler D."/>
            <person name="Cox B.L."/>
            <person name="Nealson K.H."/>
            <person name="Bazylinski D.A."/>
        </authorList>
    </citation>
    <scope>NUCLEOTIDE SEQUENCE [LARGE SCALE GENOMIC DNA]</scope>
    <source>
        <strain evidence="10">ATCC BAA-1437 / JCM 17883 / MC-1</strain>
    </source>
</reference>
<dbReference type="CDD" id="cd09610">
    <property type="entry name" value="M3B_PepF"/>
    <property type="match status" value="1"/>
</dbReference>
<dbReference type="eggNOG" id="COG1164">
    <property type="taxonomic scope" value="Bacteria"/>
</dbReference>
<dbReference type="RefSeq" id="WP_011713798.1">
    <property type="nucleotide sequence ID" value="NC_008576.1"/>
</dbReference>
<evidence type="ECO:0000256" key="6">
    <source>
        <dbReference type="RuleBase" id="RU003435"/>
    </source>
</evidence>
<evidence type="ECO:0000256" key="2">
    <source>
        <dbReference type="ARBA" id="ARBA00022723"/>
    </source>
</evidence>
<reference evidence="9 10" key="2">
    <citation type="journal article" date="2012" name="Int. J. Syst. Evol. Microbiol.">
        <title>Magnetococcus marinus gen. nov., sp. nov., a marine, magnetotactic bacterium that represents a novel lineage (Magnetococcaceae fam. nov.; Magnetococcales ord. nov.) at the base of the Alphaproteobacteria.</title>
        <authorList>
            <person name="Bazylinski D.A."/>
            <person name="Williams T.J."/>
            <person name="Lefevre C.T."/>
            <person name="Berg R.J."/>
            <person name="Zhang C.L."/>
            <person name="Bowser S.S."/>
            <person name="Dean A.J."/>
            <person name="Beveridge T.J."/>
        </authorList>
    </citation>
    <scope>NUCLEOTIDE SEQUENCE [LARGE SCALE GENOMIC DNA]</scope>
    <source>
        <strain evidence="10">ATCC BAA-1437 / JCM 17883 / MC-1</strain>
    </source>
</reference>
<dbReference type="Pfam" id="PF08439">
    <property type="entry name" value="Peptidase_M3_N"/>
    <property type="match status" value="1"/>
</dbReference>
<comment type="cofactor">
    <cofactor evidence="6">
        <name>Zn(2+)</name>
        <dbReference type="ChEBI" id="CHEBI:29105"/>
    </cofactor>
    <text evidence="6">Binds 1 zinc ion.</text>
</comment>
<name>A0L9M7_MAGMM</name>
<evidence type="ECO:0000256" key="1">
    <source>
        <dbReference type="ARBA" id="ARBA00022670"/>
    </source>
</evidence>
<keyword evidence="4 6" id="KW-0862">Zinc</keyword>
<keyword evidence="2 6" id="KW-0479">Metal-binding</keyword>
<dbReference type="GO" id="GO:0006508">
    <property type="term" value="P:proteolysis"/>
    <property type="evidence" value="ECO:0007669"/>
    <property type="project" value="UniProtKB-KW"/>
</dbReference>
<dbReference type="OrthoDB" id="9766487at2"/>
<dbReference type="GO" id="GO:0046872">
    <property type="term" value="F:metal ion binding"/>
    <property type="evidence" value="ECO:0007669"/>
    <property type="project" value="UniProtKB-UniRule"/>
</dbReference>
<dbReference type="STRING" id="156889.Mmc1_2169"/>
<evidence type="ECO:0000259" key="8">
    <source>
        <dbReference type="Pfam" id="PF08439"/>
    </source>
</evidence>
<keyword evidence="1 6" id="KW-0645">Protease</keyword>
<evidence type="ECO:0000256" key="4">
    <source>
        <dbReference type="ARBA" id="ARBA00022833"/>
    </source>
</evidence>
<gene>
    <name evidence="9" type="ordered locus">Mmc1_2169</name>
</gene>
<dbReference type="AlphaFoldDB" id="A0L9M7"/>
<evidence type="ECO:0000313" key="10">
    <source>
        <dbReference type="Proteomes" id="UP000002586"/>
    </source>
</evidence>
<keyword evidence="3 6" id="KW-0378">Hydrolase</keyword>
<comment type="similarity">
    <text evidence="6">Belongs to the peptidase M3 family.</text>
</comment>
<dbReference type="Pfam" id="PF01432">
    <property type="entry name" value="Peptidase_M3"/>
    <property type="match status" value="1"/>
</dbReference>
<keyword evidence="10" id="KW-1185">Reference proteome</keyword>
<feature type="domain" description="Oligopeptidase F N-terminal" evidence="8">
    <location>
        <begin position="109"/>
        <end position="177"/>
    </location>
</feature>
<evidence type="ECO:0000313" key="9">
    <source>
        <dbReference type="EMBL" id="ABK44670.1"/>
    </source>
</evidence>
<dbReference type="GO" id="GO:0004222">
    <property type="term" value="F:metalloendopeptidase activity"/>
    <property type="evidence" value="ECO:0007669"/>
    <property type="project" value="InterPro"/>
</dbReference>
<proteinExistence type="inferred from homology"/>
<dbReference type="HOGENOM" id="CLU_021290_3_0_5"/>
<dbReference type="SUPFAM" id="SSF55486">
    <property type="entry name" value="Metalloproteases ('zincins'), catalytic domain"/>
    <property type="match status" value="1"/>
</dbReference>
<dbReference type="KEGG" id="mgm:Mmc1_2169"/>
<dbReference type="Gene3D" id="1.10.1370.20">
    <property type="entry name" value="Oligoendopeptidase f, C-terminal domain"/>
    <property type="match status" value="1"/>
</dbReference>